<dbReference type="Pfam" id="PF04773">
    <property type="entry name" value="FecR"/>
    <property type="match status" value="1"/>
</dbReference>
<dbReference type="Gene3D" id="2.60.120.1440">
    <property type="match status" value="1"/>
</dbReference>
<evidence type="ECO:0000313" key="2">
    <source>
        <dbReference type="EMBL" id="QDU90925.1"/>
    </source>
</evidence>
<feature type="domain" description="FecR protein" evidence="1">
    <location>
        <begin position="217"/>
        <end position="273"/>
    </location>
</feature>
<gene>
    <name evidence="2" type="ORF">Pla175_43390</name>
</gene>
<sequence length="522" mass="56820">MSHDPLNHDPDRLLLLADRFLSGEATPREVTDLEALLLSGPDARAEFIERVCVDEDIRFAMRARRANSRLIGDLLSLPTASVERAEPVAWERAAARASRPWVWLAALAAALTLAVWIPQWRAPSERVAAQIVREHPPKASPTASEDRADEPRTVDTIAVLYNHDHAVWSDGPQDLARGTTFGAGAKMNLASGLADVAFRSGAQLVIEGPAELELVSDMEVLLIAGRLSAKVPPDAIGFAVRTEEARILDLGTEFGVVARHGGGCDVVVFDGEVIVAPRGRPGQNQRLLAGAALRASATELVRADNELNPDSFTRRVATQGASQGARLVANFRRDFRSTQLDQRTPAPSWRFLWNARGPLGNPDHYQDLRWNGEWGYTTAGSGPFPAPPPAKSLCLRETGGHPGPDAKTAEVDRYDHGPVAAFTVPQSGDYAIVDSWLSRLDDRRFDEIIRDNEFGIDVVVHVDHHDPAFSGTGYDTNNLAFDVDLPGLESGDTIYVAIGPNSSSRYDSFAWNFSIVQLTPAE</sequence>
<keyword evidence="3" id="KW-1185">Reference proteome</keyword>
<accession>A0A518DHH2</accession>
<dbReference type="InterPro" id="IPR006860">
    <property type="entry name" value="FecR"/>
</dbReference>
<dbReference type="KEGG" id="pnd:Pla175_43390"/>
<evidence type="ECO:0000313" key="3">
    <source>
        <dbReference type="Proteomes" id="UP000317429"/>
    </source>
</evidence>
<dbReference type="PANTHER" id="PTHR30273">
    <property type="entry name" value="PERIPLASMIC SIGNAL SENSOR AND SIGMA FACTOR ACTIVATOR FECR-RELATED"/>
    <property type="match status" value="1"/>
</dbReference>
<dbReference type="Proteomes" id="UP000317429">
    <property type="component" value="Chromosome"/>
</dbReference>
<reference evidence="2 3" key="1">
    <citation type="submission" date="2019-02" db="EMBL/GenBank/DDBJ databases">
        <title>Deep-cultivation of Planctomycetes and their phenomic and genomic characterization uncovers novel biology.</title>
        <authorList>
            <person name="Wiegand S."/>
            <person name="Jogler M."/>
            <person name="Boedeker C."/>
            <person name="Pinto D."/>
            <person name="Vollmers J."/>
            <person name="Rivas-Marin E."/>
            <person name="Kohn T."/>
            <person name="Peeters S.H."/>
            <person name="Heuer A."/>
            <person name="Rast P."/>
            <person name="Oberbeckmann S."/>
            <person name="Bunk B."/>
            <person name="Jeske O."/>
            <person name="Meyerdierks A."/>
            <person name="Storesund J.E."/>
            <person name="Kallscheuer N."/>
            <person name="Luecker S."/>
            <person name="Lage O.M."/>
            <person name="Pohl T."/>
            <person name="Merkel B.J."/>
            <person name="Hornburger P."/>
            <person name="Mueller R.-W."/>
            <person name="Bruemmer F."/>
            <person name="Labrenz M."/>
            <person name="Spormann A.M."/>
            <person name="Op den Camp H."/>
            <person name="Overmann J."/>
            <person name="Amann R."/>
            <person name="Jetten M.S.M."/>
            <person name="Mascher T."/>
            <person name="Medema M.H."/>
            <person name="Devos D.P."/>
            <person name="Kaster A.-K."/>
            <person name="Ovreas L."/>
            <person name="Rohde M."/>
            <person name="Galperin M.Y."/>
            <person name="Jogler C."/>
        </authorList>
    </citation>
    <scope>NUCLEOTIDE SEQUENCE [LARGE SCALE GENOMIC DNA]</scope>
    <source>
        <strain evidence="2 3">Pla175</strain>
    </source>
</reference>
<dbReference type="PANTHER" id="PTHR30273:SF2">
    <property type="entry name" value="PROTEIN FECR"/>
    <property type="match status" value="1"/>
</dbReference>
<protein>
    <submittedName>
        <fullName evidence="2">FecR protein</fullName>
    </submittedName>
</protein>
<dbReference type="OrthoDB" id="255803at2"/>
<dbReference type="InterPro" id="IPR012373">
    <property type="entry name" value="Ferrdict_sens_TM"/>
</dbReference>
<name>A0A518DHH2_9BACT</name>
<organism evidence="2 3">
    <name type="scientific">Pirellulimonas nuda</name>
    <dbReference type="NCBI Taxonomy" id="2528009"/>
    <lineage>
        <taxon>Bacteria</taxon>
        <taxon>Pseudomonadati</taxon>
        <taxon>Planctomycetota</taxon>
        <taxon>Planctomycetia</taxon>
        <taxon>Pirellulales</taxon>
        <taxon>Lacipirellulaceae</taxon>
        <taxon>Pirellulimonas</taxon>
    </lineage>
</organism>
<evidence type="ECO:0000259" key="1">
    <source>
        <dbReference type="Pfam" id="PF04773"/>
    </source>
</evidence>
<proteinExistence type="predicted"/>
<dbReference type="RefSeq" id="WP_145290393.1">
    <property type="nucleotide sequence ID" value="NZ_CP036291.1"/>
</dbReference>
<dbReference type="EMBL" id="CP036291">
    <property type="protein sequence ID" value="QDU90925.1"/>
    <property type="molecule type" value="Genomic_DNA"/>
</dbReference>
<dbReference type="AlphaFoldDB" id="A0A518DHH2"/>
<dbReference type="GO" id="GO:0016989">
    <property type="term" value="F:sigma factor antagonist activity"/>
    <property type="evidence" value="ECO:0007669"/>
    <property type="project" value="TreeGrafter"/>
</dbReference>